<feature type="non-terminal residue" evidence="1">
    <location>
        <position position="102"/>
    </location>
</feature>
<dbReference type="EMBL" id="HACM01004820">
    <property type="protein sequence ID" value="CRZ05262.1"/>
    <property type="molecule type" value="Transcribed_RNA"/>
</dbReference>
<accession>A0A0H5QU50</accession>
<organism evidence="1">
    <name type="scientific">Spongospora subterranea</name>
    <dbReference type="NCBI Taxonomy" id="70186"/>
    <lineage>
        <taxon>Eukaryota</taxon>
        <taxon>Sar</taxon>
        <taxon>Rhizaria</taxon>
        <taxon>Endomyxa</taxon>
        <taxon>Phytomyxea</taxon>
        <taxon>Plasmodiophorida</taxon>
        <taxon>Plasmodiophoridae</taxon>
        <taxon>Spongospora</taxon>
    </lineage>
</organism>
<feature type="non-terminal residue" evidence="1">
    <location>
        <position position="1"/>
    </location>
</feature>
<proteinExistence type="predicted"/>
<evidence type="ECO:0000313" key="1">
    <source>
        <dbReference type="EMBL" id="CRZ05262.1"/>
    </source>
</evidence>
<protein>
    <submittedName>
        <fullName evidence="1">Uncharacterized protein</fullName>
    </submittedName>
</protein>
<dbReference type="AlphaFoldDB" id="A0A0H5QU50"/>
<reference evidence="1" key="1">
    <citation type="submission" date="2015-04" db="EMBL/GenBank/DDBJ databases">
        <title>The genome sequence of the plant pathogenic Rhizarian Plasmodiophora brassicae reveals insights in its biotrophic life cycle and the origin of chitin synthesis.</title>
        <authorList>
            <person name="Schwelm A."/>
            <person name="Fogelqvist J."/>
            <person name="Knaust A."/>
            <person name="Julke S."/>
            <person name="Lilja T."/>
            <person name="Dhandapani V."/>
            <person name="Bonilla-Rosso G."/>
            <person name="Karlsson M."/>
            <person name="Shevchenko A."/>
            <person name="Choi S.R."/>
            <person name="Kim H.G."/>
            <person name="Park J.Y."/>
            <person name="Lim Y.P."/>
            <person name="Ludwig-Muller J."/>
            <person name="Dixelius C."/>
        </authorList>
    </citation>
    <scope>NUCLEOTIDE SEQUENCE</scope>
    <source>
        <tissue evidence="1">Potato root galls</tissue>
    </source>
</reference>
<sequence>PAYSDRHHQAMELEANIFQISQTLAQPDDSNIEMLLYKRHWFACEQLRNLYATTIETELPPNQGETKYEEDGEICQLATLVESPALSVREEEQNDEAIMAVE</sequence>
<name>A0A0H5QU50_9EUKA</name>